<keyword evidence="1" id="KW-0472">Membrane</keyword>
<organism evidence="2 3">
    <name type="scientific">Suillus luteus UH-Slu-Lm8-n1</name>
    <dbReference type="NCBI Taxonomy" id="930992"/>
    <lineage>
        <taxon>Eukaryota</taxon>
        <taxon>Fungi</taxon>
        <taxon>Dikarya</taxon>
        <taxon>Basidiomycota</taxon>
        <taxon>Agaricomycotina</taxon>
        <taxon>Agaricomycetes</taxon>
        <taxon>Agaricomycetidae</taxon>
        <taxon>Boletales</taxon>
        <taxon>Suillineae</taxon>
        <taxon>Suillaceae</taxon>
        <taxon>Suillus</taxon>
    </lineage>
</organism>
<accession>A0A0D0BNW4</accession>
<dbReference type="InParanoid" id="A0A0D0BNW4"/>
<keyword evidence="1" id="KW-1133">Transmembrane helix</keyword>
<dbReference type="AlphaFoldDB" id="A0A0D0BNW4"/>
<reference evidence="2 3" key="1">
    <citation type="submission" date="2014-04" db="EMBL/GenBank/DDBJ databases">
        <authorList>
            <consortium name="DOE Joint Genome Institute"/>
            <person name="Kuo A."/>
            <person name="Ruytinx J."/>
            <person name="Rineau F."/>
            <person name="Colpaert J."/>
            <person name="Kohler A."/>
            <person name="Nagy L.G."/>
            <person name="Floudas D."/>
            <person name="Copeland A."/>
            <person name="Barry K.W."/>
            <person name="Cichocki N."/>
            <person name="Veneault-Fourrey C."/>
            <person name="LaButti K."/>
            <person name="Lindquist E.A."/>
            <person name="Lipzen A."/>
            <person name="Lundell T."/>
            <person name="Morin E."/>
            <person name="Murat C."/>
            <person name="Sun H."/>
            <person name="Tunlid A."/>
            <person name="Henrissat B."/>
            <person name="Grigoriev I.V."/>
            <person name="Hibbett D.S."/>
            <person name="Martin F."/>
            <person name="Nordberg H.P."/>
            <person name="Cantor M.N."/>
            <person name="Hua S.X."/>
        </authorList>
    </citation>
    <scope>NUCLEOTIDE SEQUENCE [LARGE SCALE GENOMIC DNA]</scope>
    <source>
        <strain evidence="2 3">UH-Slu-Lm8-n1</strain>
    </source>
</reference>
<sequence length="58" mass="6611">MTETRTCHPINTSWLLACVAFSLDLCEHLFPFRSPRLANVLTWLFIALHLLVLESIVG</sequence>
<keyword evidence="3" id="KW-1185">Reference proteome</keyword>
<name>A0A0D0BNW4_9AGAM</name>
<gene>
    <name evidence="2" type="ORF">CY34DRAFT_799395</name>
</gene>
<evidence type="ECO:0000313" key="3">
    <source>
        <dbReference type="Proteomes" id="UP000054485"/>
    </source>
</evidence>
<proteinExistence type="predicted"/>
<evidence type="ECO:0000313" key="2">
    <source>
        <dbReference type="EMBL" id="KIK47432.1"/>
    </source>
</evidence>
<protein>
    <submittedName>
        <fullName evidence="2">Uncharacterized protein</fullName>
    </submittedName>
</protein>
<dbReference type="EMBL" id="KN835147">
    <property type="protein sequence ID" value="KIK47432.1"/>
    <property type="molecule type" value="Genomic_DNA"/>
</dbReference>
<dbReference type="HOGENOM" id="CLU_2980632_0_0_1"/>
<keyword evidence="1" id="KW-0812">Transmembrane</keyword>
<reference evidence="3" key="2">
    <citation type="submission" date="2015-01" db="EMBL/GenBank/DDBJ databases">
        <title>Evolutionary Origins and Diversification of the Mycorrhizal Mutualists.</title>
        <authorList>
            <consortium name="DOE Joint Genome Institute"/>
            <consortium name="Mycorrhizal Genomics Consortium"/>
            <person name="Kohler A."/>
            <person name="Kuo A."/>
            <person name="Nagy L.G."/>
            <person name="Floudas D."/>
            <person name="Copeland A."/>
            <person name="Barry K.W."/>
            <person name="Cichocki N."/>
            <person name="Veneault-Fourrey C."/>
            <person name="LaButti K."/>
            <person name="Lindquist E.A."/>
            <person name="Lipzen A."/>
            <person name="Lundell T."/>
            <person name="Morin E."/>
            <person name="Murat C."/>
            <person name="Riley R."/>
            <person name="Ohm R."/>
            <person name="Sun H."/>
            <person name="Tunlid A."/>
            <person name="Henrissat B."/>
            <person name="Grigoriev I.V."/>
            <person name="Hibbett D.S."/>
            <person name="Martin F."/>
        </authorList>
    </citation>
    <scope>NUCLEOTIDE SEQUENCE [LARGE SCALE GENOMIC DNA]</scope>
    <source>
        <strain evidence="3">UH-Slu-Lm8-n1</strain>
    </source>
</reference>
<evidence type="ECO:0000256" key="1">
    <source>
        <dbReference type="SAM" id="Phobius"/>
    </source>
</evidence>
<feature type="transmembrane region" description="Helical" evidence="1">
    <location>
        <begin position="37"/>
        <end position="57"/>
    </location>
</feature>
<dbReference type="PROSITE" id="PS51257">
    <property type="entry name" value="PROKAR_LIPOPROTEIN"/>
    <property type="match status" value="1"/>
</dbReference>
<dbReference type="Proteomes" id="UP000054485">
    <property type="component" value="Unassembled WGS sequence"/>
</dbReference>